<proteinExistence type="predicted"/>
<feature type="non-terminal residue" evidence="1">
    <location>
        <position position="1"/>
    </location>
</feature>
<comment type="caution">
    <text evidence="1">The sequence shown here is derived from an EMBL/GenBank/DDBJ whole genome shotgun (WGS) entry which is preliminary data.</text>
</comment>
<reference evidence="1" key="1">
    <citation type="journal article" date="2021" name="Environ. Microbiol.">
        <title>Gene family expansions and transcriptome signatures uncover fungal adaptations to wood decay.</title>
        <authorList>
            <person name="Hage H."/>
            <person name="Miyauchi S."/>
            <person name="Viragh M."/>
            <person name="Drula E."/>
            <person name="Min B."/>
            <person name="Chaduli D."/>
            <person name="Navarro D."/>
            <person name="Favel A."/>
            <person name="Norest M."/>
            <person name="Lesage-Meessen L."/>
            <person name="Balint B."/>
            <person name="Merenyi Z."/>
            <person name="de Eugenio L."/>
            <person name="Morin E."/>
            <person name="Martinez A.T."/>
            <person name="Baldrian P."/>
            <person name="Stursova M."/>
            <person name="Martinez M.J."/>
            <person name="Novotny C."/>
            <person name="Magnuson J.K."/>
            <person name="Spatafora J.W."/>
            <person name="Maurice S."/>
            <person name="Pangilinan J."/>
            <person name="Andreopoulos W."/>
            <person name="LaButti K."/>
            <person name="Hundley H."/>
            <person name="Na H."/>
            <person name="Kuo A."/>
            <person name="Barry K."/>
            <person name="Lipzen A."/>
            <person name="Henrissat B."/>
            <person name="Riley R."/>
            <person name="Ahrendt S."/>
            <person name="Nagy L.G."/>
            <person name="Grigoriev I.V."/>
            <person name="Martin F."/>
            <person name="Rosso M.N."/>
        </authorList>
    </citation>
    <scope>NUCLEOTIDE SEQUENCE</scope>
    <source>
        <strain evidence="1">CBS 384.51</strain>
    </source>
</reference>
<protein>
    <submittedName>
        <fullName evidence="1">Uncharacterized protein</fullName>
    </submittedName>
</protein>
<accession>A0ACB8TMM7</accession>
<evidence type="ECO:0000313" key="2">
    <source>
        <dbReference type="Proteomes" id="UP001055072"/>
    </source>
</evidence>
<name>A0ACB8TMM7_9APHY</name>
<dbReference type="EMBL" id="MU274984">
    <property type="protein sequence ID" value="KAI0083190.1"/>
    <property type="molecule type" value="Genomic_DNA"/>
</dbReference>
<dbReference type="Proteomes" id="UP001055072">
    <property type="component" value="Unassembled WGS sequence"/>
</dbReference>
<evidence type="ECO:0000313" key="1">
    <source>
        <dbReference type="EMBL" id="KAI0083190.1"/>
    </source>
</evidence>
<gene>
    <name evidence="1" type="ORF">BDY19DRAFT_746482</name>
</gene>
<sequence>SEENYEQLKKAIGRLHEGGFVFGDLRKPNILISRATGGVVLVDFDFCGKENEARYPVGIHTELCWATARIDPGAVMKKLHDNLMLNRLNPRMVG</sequence>
<organism evidence="1 2">
    <name type="scientific">Irpex rosettiformis</name>
    <dbReference type="NCBI Taxonomy" id="378272"/>
    <lineage>
        <taxon>Eukaryota</taxon>
        <taxon>Fungi</taxon>
        <taxon>Dikarya</taxon>
        <taxon>Basidiomycota</taxon>
        <taxon>Agaricomycotina</taxon>
        <taxon>Agaricomycetes</taxon>
        <taxon>Polyporales</taxon>
        <taxon>Irpicaceae</taxon>
        <taxon>Irpex</taxon>
    </lineage>
</organism>
<keyword evidence="2" id="KW-1185">Reference proteome</keyword>